<dbReference type="RefSeq" id="WP_347436199.1">
    <property type="nucleotide sequence ID" value="NZ_CP089291.1"/>
</dbReference>
<name>A0ABY4CHL4_9BACL</name>
<keyword evidence="2" id="KW-1185">Reference proteome</keyword>
<evidence type="ECO:0000313" key="1">
    <source>
        <dbReference type="EMBL" id="UOF89509.1"/>
    </source>
</evidence>
<accession>A0ABY4CHL4</accession>
<dbReference type="Proteomes" id="UP000830167">
    <property type="component" value="Chromosome"/>
</dbReference>
<sequence>MEIIGLIKEEFDAHVATIKDADSDVRRRIEFNPELLKSLERAEKDIENGDFYTTEEILDMIDRG</sequence>
<gene>
    <name evidence="1" type="ORF">LSG31_16660</name>
</gene>
<evidence type="ECO:0000313" key="2">
    <source>
        <dbReference type="Proteomes" id="UP000830167"/>
    </source>
</evidence>
<organism evidence="1 2">
    <name type="scientific">Fodinisporobacter ferrooxydans</name>
    <dbReference type="NCBI Taxonomy" id="2901836"/>
    <lineage>
        <taxon>Bacteria</taxon>
        <taxon>Bacillati</taxon>
        <taxon>Bacillota</taxon>
        <taxon>Bacilli</taxon>
        <taxon>Bacillales</taxon>
        <taxon>Alicyclobacillaceae</taxon>
        <taxon>Fodinisporobacter</taxon>
    </lineage>
</organism>
<dbReference type="EMBL" id="CP089291">
    <property type="protein sequence ID" value="UOF89509.1"/>
    <property type="molecule type" value="Genomic_DNA"/>
</dbReference>
<protein>
    <recommendedName>
        <fullName evidence="3">CopG family transcriptional regulator</fullName>
    </recommendedName>
</protein>
<proteinExistence type="predicted"/>
<evidence type="ECO:0008006" key="3">
    <source>
        <dbReference type="Google" id="ProtNLM"/>
    </source>
</evidence>
<reference evidence="1" key="1">
    <citation type="submission" date="2021-12" db="EMBL/GenBank/DDBJ databases">
        <title>Alicyclobacillaceae gen. nov., sp. nov., isolated from chalcocite enrichment system.</title>
        <authorList>
            <person name="Jiang Z."/>
        </authorList>
    </citation>
    <scope>NUCLEOTIDE SEQUENCE</scope>
    <source>
        <strain evidence="1">MYW30-H2</strain>
    </source>
</reference>